<reference evidence="1 2" key="1">
    <citation type="submission" date="2021-06" db="EMBL/GenBank/DDBJ databases">
        <authorList>
            <person name="Palmer J.M."/>
        </authorList>
    </citation>
    <scope>NUCLEOTIDE SEQUENCE [LARGE SCALE GENOMIC DNA]</scope>
    <source>
        <strain evidence="2">if_2019</strain>
        <tissue evidence="1">Muscle</tissue>
    </source>
</reference>
<dbReference type="EMBL" id="JAHRIQ010040209">
    <property type="protein sequence ID" value="MEQ2234562.1"/>
    <property type="molecule type" value="Genomic_DNA"/>
</dbReference>
<proteinExistence type="predicted"/>
<accession>A0ABV0TSX4</accession>
<gene>
    <name evidence="1" type="ORF">ILYODFUR_032865</name>
</gene>
<keyword evidence="2" id="KW-1185">Reference proteome</keyword>
<protein>
    <submittedName>
        <fullName evidence="1">Uncharacterized protein</fullName>
    </submittedName>
</protein>
<name>A0ABV0TSX4_9TELE</name>
<evidence type="ECO:0000313" key="2">
    <source>
        <dbReference type="Proteomes" id="UP001482620"/>
    </source>
</evidence>
<evidence type="ECO:0000313" key="1">
    <source>
        <dbReference type="EMBL" id="MEQ2234562.1"/>
    </source>
</evidence>
<comment type="caution">
    <text evidence="1">The sequence shown here is derived from an EMBL/GenBank/DDBJ whole genome shotgun (WGS) entry which is preliminary data.</text>
</comment>
<organism evidence="1 2">
    <name type="scientific">Ilyodon furcidens</name>
    <name type="common">goldbreast splitfin</name>
    <dbReference type="NCBI Taxonomy" id="33524"/>
    <lineage>
        <taxon>Eukaryota</taxon>
        <taxon>Metazoa</taxon>
        <taxon>Chordata</taxon>
        <taxon>Craniata</taxon>
        <taxon>Vertebrata</taxon>
        <taxon>Euteleostomi</taxon>
        <taxon>Actinopterygii</taxon>
        <taxon>Neopterygii</taxon>
        <taxon>Teleostei</taxon>
        <taxon>Neoteleostei</taxon>
        <taxon>Acanthomorphata</taxon>
        <taxon>Ovalentaria</taxon>
        <taxon>Atherinomorphae</taxon>
        <taxon>Cyprinodontiformes</taxon>
        <taxon>Goodeidae</taxon>
        <taxon>Ilyodon</taxon>
    </lineage>
</organism>
<sequence length="110" mass="12336">METKANKSGGYTTTKNGYVLILCHVPLRINYSLRTTSHAVHKLTYCLLRHGLLLFLKRGLQVIEVLGYKGFRVSIGFRSESAGHCIQGTSVSCRFSPMMQPRRTASLNFT</sequence>
<dbReference type="Proteomes" id="UP001482620">
    <property type="component" value="Unassembled WGS sequence"/>
</dbReference>